<comment type="caution">
    <text evidence="8">The sequence shown here is derived from an EMBL/GenBank/DDBJ whole genome shotgun (WGS) entry which is preliminary data.</text>
</comment>
<dbReference type="SMART" id="SM00387">
    <property type="entry name" value="HATPase_c"/>
    <property type="match status" value="1"/>
</dbReference>
<dbReference type="InterPro" id="IPR007891">
    <property type="entry name" value="CHASE3"/>
</dbReference>
<evidence type="ECO:0000313" key="8">
    <source>
        <dbReference type="EMBL" id="MDR6203835.1"/>
    </source>
</evidence>
<dbReference type="PANTHER" id="PTHR42878:SF15">
    <property type="entry name" value="BACTERIOPHYTOCHROME"/>
    <property type="match status" value="1"/>
</dbReference>
<keyword evidence="6" id="KW-0812">Transmembrane</keyword>
<dbReference type="Pfam" id="PF02518">
    <property type="entry name" value="HATPase_c"/>
    <property type="match status" value="1"/>
</dbReference>
<dbReference type="Gene3D" id="3.30.565.10">
    <property type="entry name" value="Histidine kinase-like ATPase, C-terminal domain"/>
    <property type="match status" value="1"/>
</dbReference>
<dbReference type="InterPro" id="IPR003661">
    <property type="entry name" value="HisK_dim/P_dom"/>
</dbReference>
<keyword evidence="5 8" id="KW-0418">Kinase</keyword>
<dbReference type="EMBL" id="JAVIZN010000002">
    <property type="protein sequence ID" value="MDR6203835.1"/>
    <property type="molecule type" value="Genomic_DNA"/>
</dbReference>
<evidence type="ECO:0000256" key="5">
    <source>
        <dbReference type="ARBA" id="ARBA00022777"/>
    </source>
</evidence>
<dbReference type="Proteomes" id="UP001245184">
    <property type="component" value="Unassembled WGS sequence"/>
</dbReference>
<dbReference type="GO" id="GO:0004673">
    <property type="term" value="F:protein histidine kinase activity"/>
    <property type="evidence" value="ECO:0007669"/>
    <property type="project" value="UniProtKB-EC"/>
</dbReference>
<evidence type="ECO:0000256" key="4">
    <source>
        <dbReference type="ARBA" id="ARBA00022679"/>
    </source>
</evidence>
<name>A0ABD5CH33_9BURK</name>
<evidence type="ECO:0000256" key="6">
    <source>
        <dbReference type="SAM" id="Phobius"/>
    </source>
</evidence>
<evidence type="ECO:0000256" key="2">
    <source>
        <dbReference type="ARBA" id="ARBA00012438"/>
    </source>
</evidence>
<dbReference type="InterPro" id="IPR050351">
    <property type="entry name" value="BphY/WalK/GraS-like"/>
</dbReference>
<dbReference type="PANTHER" id="PTHR42878">
    <property type="entry name" value="TWO-COMPONENT HISTIDINE KINASE"/>
    <property type="match status" value="1"/>
</dbReference>
<dbReference type="PROSITE" id="PS50109">
    <property type="entry name" value="HIS_KIN"/>
    <property type="match status" value="1"/>
</dbReference>
<protein>
    <recommendedName>
        <fullName evidence="2">histidine kinase</fullName>
        <ecNumber evidence="2">2.7.13.3</ecNumber>
    </recommendedName>
</protein>
<sequence>MWVGASLGHVEILPIHVDNGPSGWRVPVTCRGVNDLRATMKLFTKGLLLIAVPSLVELALLGAVFDTQEETAQAAQWVTNSKQILYQSSALVDPLLRQAARVRTGMVIGDPSLLDRHTVWIDMSDRLSKLDALVADTPQQVQRVQNMRRAIDAYRAQTATVSDALHEGRSGKSLAALESGALPQPIALFRDELAAFGEEASRLDGERSAALARRRERQQYALIAAVIGSMLIWAGTAVVFARSIGRRFEVLTDNAERLGNGRPLAARLSGNDEIAALDAVLHQTGARLREADAEQASLKRRLEARAHELAGVNEELRQETQDNEMFIYSVSHDLRSPLVNLQGFSKELQVSCDELDGIVGEARLPAAEHKRMAHILDGDVRESLQYLRGAVTQAAAIIEALLRISRAGRLEYQWQRVSVARAVARVVDNLQSVIDERGVVVTVRDLPPAWGDPAAIEQVFSNLIGNALNYLDAARIGRIEIGALEPEPVEANGPRAVRMRTYYVRDNGLGIPAAYMSKVFRAFQRLHIDVAKGDGVGLAVVRRTVERHGGRVWVESAEGAGSSFFVVLPEQPARL</sequence>
<evidence type="ECO:0000256" key="1">
    <source>
        <dbReference type="ARBA" id="ARBA00000085"/>
    </source>
</evidence>
<dbReference type="AlphaFoldDB" id="A0ABD5CH33"/>
<dbReference type="PRINTS" id="PR00344">
    <property type="entry name" value="BCTRLSENSOR"/>
</dbReference>
<feature type="transmembrane region" description="Helical" evidence="6">
    <location>
        <begin position="46"/>
        <end position="65"/>
    </location>
</feature>
<dbReference type="SUPFAM" id="SSF55874">
    <property type="entry name" value="ATPase domain of HSP90 chaperone/DNA topoisomerase II/histidine kinase"/>
    <property type="match status" value="1"/>
</dbReference>
<keyword evidence="6" id="KW-0472">Membrane</keyword>
<reference evidence="8 9" key="1">
    <citation type="submission" date="2023-08" db="EMBL/GenBank/DDBJ databases">
        <title>Genome sequencing of plant associated microbes to promote plant fitness in Sorghum bicolor and Oryza sativa.</title>
        <authorList>
            <person name="Coleman-Derr D."/>
        </authorList>
    </citation>
    <scope>NUCLEOTIDE SEQUENCE [LARGE SCALE GENOMIC DNA]</scope>
    <source>
        <strain evidence="8 9">SLBN-33</strain>
    </source>
</reference>
<dbReference type="Gene3D" id="6.10.340.10">
    <property type="match status" value="1"/>
</dbReference>
<accession>A0ABD5CH33</accession>
<dbReference type="EC" id="2.7.13.3" evidence="2"/>
<comment type="catalytic activity">
    <reaction evidence="1">
        <text>ATP + protein L-histidine = ADP + protein N-phospho-L-histidine.</text>
        <dbReference type="EC" id="2.7.13.3"/>
    </reaction>
</comment>
<evidence type="ECO:0000259" key="7">
    <source>
        <dbReference type="PROSITE" id="PS50109"/>
    </source>
</evidence>
<dbReference type="Gene3D" id="1.10.287.130">
    <property type="match status" value="1"/>
</dbReference>
<dbReference type="InterPro" id="IPR004358">
    <property type="entry name" value="Sig_transdc_His_kin-like_C"/>
</dbReference>
<keyword evidence="4" id="KW-0808">Transferase</keyword>
<keyword evidence="6" id="KW-1133">Transmembrane helix</keyword>
<keyword evidence="3" id="KW-0597">Phosphoprotein</keyword>
<organism evidence="8 9">
    <name type="scientific">Paraburkholderia graminis</name>
    <dbReference type="NCBI Taxonomy" id="60548"/>
    <lineage>
        <taxon>Bacteria</taxon>
        <taxon>Pseudomonadati</taxon>
        <taxon>Pseudomonadota</taxon>
        <taxon>Betaproteobacteria</taxon>
        <taxon>Burkholderiales</taxon>
        <taxon>Burkholderiaceae</taxon>
        <taxon>Paraburkholderia</taxon>
    </lineage>
</organism>
<evidence type="ECO:0000313" key="9">
    <source>
        <dbReference type="Proteomes" id="UP001245184"/>
    </source>
</evidence>
<dbReference type="SMART" id="SM00388">
    <property type="entry name" value="HisKA"/>
    <property type="match status" value="1"/>
</dbReference>
<dbReference type="InterPro" id="IPR005467">
    <property type="entry name" value="His_kinase_dom"/>
</dbReference>
<dbReference type="CDD" id="cd00082">
    <property type="entry name" value="HisKA"/>
    <property type="match status" value="1"/>
</dbReference>
<dbReference type="SUPFAM" id="SSF47384">
    <property type="entry name" value="Homodimeric domain of signal transducing histidine kinase"/>
    <property type="match status" value="1"/>
</dbReference>
<dbReference type="InterPro" id="IPR036890">
    <property type="entry name" value="HATPase_C_sf"/>
</dbReference>
<proteinExistence type="predicted"/>
<feature type="domain" description="Histidine kinase" evidence="7">
    <location>
        <begin position="329"/>
        <end position="572"/>
    </location>
</feature>
<dbReference type="Pfam" id="PF05227">
    <property type="entry name" value="CHASE3"/>
    <property type="match status" value="1"/>
</dbReference>
<evidence type="ECO:0000256" key="3">
    <source>
        <dbReference type="ARBA" id="ARBA00022553"/>
    </source>
</evidence>
<feature type="transmembrane region" description="Helical" evidence="6">
    <location>
        <begin position="220"/>
        <end position="241"/>
    </location>
</feature>
<gene>
    <name evidence="8" type="ORF">QF025_002555</name>
</gene>
<dbReference type="InterPro" id="IPR036097">
    <property type="entry name" value="HisK_dim/P_sf"/>
</dbReference>
<dbReference type="InterPro" id="IPR003594">
    <property type="entry name" value="HATPase_dom"/>
</dbReference>